<sequence length="117" mass="13171">MIADMPIPEEIDLLLSKRPTFDDQHKNLLPPLLQVGHRLCASTENLLGYRRKSSPEDMIQDLKAMQSKTTWQSTTSLCSESTSSTPTTLFRNAAEKLKTQIQRAGLRLPIINIHQVA</sequence>
<evidence type="ECO:0000313" key="2">
    <source>
        <dbReference type="Proteomes" id="UP001177023"/>
    </source>
</evidence>
<gene>
    <name evidence="1" type="ORF">MSPICULIGERA_LOCUS20012</name>
</gene>
<protein>
    <submittedName>
        <fullName evidence="1">Uncharacterized protein</fullName>
    </submittedName>
</protein>
<dbReference type="EMBL" id="CATQJA010002664">
    <property type="protein sequence ID" value="CAJ0581859.1"/>
    <property type="molecule type" value="Genomic_DNA"/>
</dbReference>
<accession>A0AA36D8Q8</accession>
<feature type="non-terminal residue" evidence="1">
    <location>
        <position position="117"/>
    </location>
</feature>
<evidence type="ECO:0000313" key="1">
    <source>
        <dbReference type="EMBL" id="CAJ0581859.1"/>
    </source>
</evidence>
<name>A0AA36D8Q8_9BILA</name>
<organism evidence="1 2">
    <name type="scientific">Mesorhabditis spiculigera</name>
    <dbReference type="NCBI Taxonomy" id="96644"/>
    <lineage>
        <taxon>Eukaryota</taxon>
        <taxon>Metazoa</taxon>
        <taxon>Ecdysozoa</taxon>
        <taxon>Nematoda</taxon>
        <taxon>Chromadorea</taxon>
        <taxon>Rhabditida</taxon>
        <taxon>Rhabditina</taxon>
        <taxon>Rhabditomorpha</taxon>
        <taxon>Rhabditoidea</taxon>
        <taxon>Rhabditidae</taxon>
        <taxon>Mesorhabditinae</taxon>
        <taxon>Mesorhabditis</taxon>
    </lineage>
</organism>
<comment type="caution">
    <text evidence="1">The sequence shown here is derived from an EMBL/GenBank/DDBJ whole genome shotgun (WGS) entry which is preliminary data.</text>
</comment>
<keyword evidence="2" id="KW-1185">Reference proteome</keyword>
<dbReference type="AlphaFoldDB" id="A0AA36D8Q8"/>
<reference evidence="1" key="1">
    <citation type="submission" date="2023-06" db="EMBL/GenBank/DDBJ databases">
        <authorList>
            <person name="Delattre M."/>
        </authorList>
    </citation>
    <scope>NUCLEOTIDE SEQUENCE</scope>
    <source>
        <strain evidence="1">AF72</strain>
    </source>
</reference>
<proteinExistence type="predicted"/>
<dbReference type="Proteomes" id="UP001177023">
    <property type="component" value="Unassembled WGS sequence"/>
</dbReference>